<evidence type="ECO:0000256" key="1">
    <source>
        <dbReference type="SAM" id="MobiDB-lite"/>
    </source>
</evidence>
<dbReference type="EMBL" id="BMSL01000029">
    <property type="protein sequence ID" value="GGS63970.1"/>
    <property type="molecule type" value="Genomic_DNA"/>
</dbReference>
<reference evidence="2" key="2">
    <citation type="submission" date="2020-09" db="EMBL/GenBank/DDBJ databases">
        <authorList>
            <person name="Sun Q."/>
            <person name="Ohkuma M."/>
        </authorList>
    </citation>
    <scope>NUCLEOTIDE SEQUENCE</scope>
    <source>
        <strain evidence="2">JCM 4234</strain>
    </source>
</reference>
<dbReference type="Gene3D" id="1.20.140.10">
    <property type="entry name" value="Butyryl-CoA Dehydrogenase, subunit A, domain 3"/>
    <property type="match status" value="1"/>
</dbReference>
<evidence type="ECO:0000313" key="3">
    <source>
        <dbReference type="Proteomes" id="UP000653493"/>
    </source>
</evidence>
<feature type="region of interest" description="Disordered" evidence="1">
    <location>
        <begin position="50"/>
        <end position="120"/>
    </location>
</feature>
<feature type="compositionally biased region" description="Basic and acidic residues" evidence="1">
    <location>
        <begin position="57"/>
        <end position="66"/>
    </location>
</feature>
<proteinExistence type="predicted"/>
<evidence type="ECO:0000313" key="2">
    <source>
        <dbReference type="EMBL" id="GGS63970.1"/>
    </source>
</evidence>
<comment type="caution">
    <text evidence="2">The sequence shown here is derived from an EMBL/GenBank/DDBJ whole genome shotgun (WGS) entry which is preliminary data.</text>
</comment>
<gene>
    <name evidence="2" type="ORF">GCM10010238_61290</name>
</gene>
<accession>A0A918GVU2</accession>
<sequence>MPAGRPAAARSRLTDGTAAEVSVAPAAADARAARATGEVSSALFEVAGTRSALASPDPHRHGRDAPAPHAPARRQIQHLGRYVLDGTRPPRHGLLQPSSRTFRETRHARPHVPLVPAHDR</sequence>
<name>A0A918GVU2_STRGD</name>
<dbReference type="AlphaFoldDB" id="A0A918GVU2"/>
<organism evidence="2 3">
    <name type="scientific">Streptomyces griseoviridis</name>
    <dbReference type="NCBI Taxonomy" id="45398"/>
    <lineage>
        <taxon>Bacteria</taxon>
        <taxon>Bacillati</taxon>
        <taxon>Actinomycetota</taxon>
        <taxon>Actinomycetes</taxon>
        <taxon>Kitasatosporales</taxon>
        <taxon>Streptomycetaceae</taxon>
        <taxon>Streptomyces</taxon>
    </lineage>
</organism>
<protein>
    <submittedName>
        <fullName evidence="2">Uncharacterized protein</fullName>
    </submittedName>
</protein>
<keyword evidence="3" id="KW-1185">Reference proteome</keyword>
<reference evidence="2" key="1">
    <citation type="journal article" date="2014" name="Int. J. Syst. Evol. Microbiol.">
        <title>Complete genome sequence of Corynebacterium casei LMG S-19264T (=DSM 44701T), isolated from a smear-ripened cheese.</title>
        <authorList>
            <consortium name="US DOE Joint Genome Institute (JGI-PGF)"/>
            <person name="Walter F."/>
            <person name="Albersmeier A."/>
            <person name="Kalinowski J."/>
            <person name="Ruckert C."/>
        </authorList>
    </citation>
    <scope>NUCLEOTIDE SEQUENCE</scope>
    <source>
        <strain evidence="2">JCM 4234</strain>
    </source>
</reference>
<dbReference type="Proteomes" id="UP000653493">
    <property type="component" value="Unassembled WGS sequence"/>
</dbReference>